<evidence type="ECO:0000313" key="2">
    <source>
        <dbReference type="Proteomes" id="UP000321807"/>
    </source>
</evidence>
<evidence type="ECO:0008006" key="3">
    <source>
        <dbReference type="Google" id="ProtNLM"/>
    </source>
</evidence>
<sequence>MDSGIIRRIVTLAERLEPDRQAVWNWLFNTKIESLDHHTAIELAFTGQGEKVVTMLETALHDETAGRATA</sequence>
<dbReference type="Proteomes" id="UP000321807">
    <property type="component" value="Chromosome"/>
</dbReference>
<protein>
    <recommendedName>
        <fullName evidence="3">Antitoxin Xre/MbcA/ParS-like toxin-binding domain-containing protein</fullName>
    </recommendedName>
</protein>
<gene>
    <name evidence="1" type="ORF">CS053_03065</name>
</gene>
<dbReference type="RefSeq" id="WP_147626317.1">
    <property type="nucleotide sequence ID" value="NZ_CP042807.1"/>
</dbReference>
<dbReference type="EMBL" id="CP042807">
    <property type="protein sequence ID" value="QEE23602.1"/>
    <property type="molecule type" value="Genomic_DNA"/>
</dbReference>
<name>A0A5B9DV37_9GAMM</name>
<proteinExistence type="predicted"/>
<dbReference type="KEGG" id="rgl:CS053_03065"/>
<dbReference type="AlphaFoldDB" id="A0A5B9DV37"/>
<accession>A0A5B9DV37</accession>
<evidence type="ECO:0000313" key="1">
    <source>
        <dbReference type="EMBL" id="QEE23602.1"/>
    </source>
</evidence>
<organism evidence="1 2">
    <name type="scientific">Rhodanobacter glycinis</name>
    <dbReference type="NCBI Taxonomy" id="582702"/>
    <lineage>
        <taxon>Bacteria</taxon>
        <taxon>Pseudomonadati</taxon>
        <taxon>Pseudomonadota</taxon>
        <taxon>Gammaproteobacteria</taxon>
        <taxon>Lysobacterales</taxon>
        <taxon>Rhodanobacteraceae</taxon>
        <taxon>Rhodanobacter</taxon>
    </lineage>
</organism>
<reference evidence="1 2" key="1">
    <citation type="submission" date="2019-08" db="EMBL/GenBank/DDBJ databases">
        <title>Complete genome sequence of Rhodanobacter glycinis strain T01E-68 isolated from tomato root.</title>
        <authorList>
            <person name="Weon H.-Y."/>
            <person name="Lee S.A."/>
        </authorList>
    </citation>
    <scope>NUCLEOTIDE SEQUENCE [LARGE SCALE GENOMIC DNA]</scope>
    <source>
        <strain evidence="1 2">T01E-68</strain>
    </source>
</reference>